<comment type="caution">
    <text evidence="1">The sequence shown here is derived from an EMBL/GenBank/DDBJ whole genome shotgun (WGS) entry which is preliminary data.</text>
</comment>
<dbReference type="Proteomes" id="UP001491310">
    <property type="component" value="Unassembled WGS sequence"/>
</dbReference>
<keyword evidence="2" id="KW-1185">Reference proteome</keyword>
<evidence type="ECO:0000313" key="2">
    <source>
        <dbReference type="Proteomes" id="UP001491310"/>
    </source>
</evidence>
<sequence length="116" mass="13453">MFSVITKRAFVLRNLDNDFKLEDGYDRPNIDWTFQVNETGRSVHRVMDFGTSGEEPRSTAVPIFRNGNLHDIGDNADLVLFERCNFGTVIQLAHNRYHKSEIFAMVKYFTSCQIVF</sequence>
<dbReference type="EMBL" id="JALJOT010000001">
    <property type="protein sequence ID" value="KAK9917957.1"/>
    <property type="molecule type" value="Genomic_DNA"/>
</dbReference>
<evidence type="ECO:0000313" key="1">
    <source>
        <dbReference type="EMBL" id="KAK9917957.1"/>
    </source>
</evidence>
<proteinExistence type="predicted"/>
<gene>
    <name evidence="1" type="ORF">WJX75_000047</name>
</gene>
<reference evidence="1 2" key="1">
    <citation type="journal article" date="2024" name="Nat. Commun.">
        <title>Phylogenomics reveals the evolutionary origins of lichenization in chlorophyte algae.</title>
        <authorList>
            <person name="Puginier C."/>
            <person name="Libourel C."/>
            <person name="Otte J."/>
            <person name="Skaloud P."/>
            <person name="Haon M."/>
            <person name="Grisel S."/>
            <person name="Petersen M."/>
            <person name="Berrin J.G."/>
            <person name="Delaux P.M."/>
            <person name="Dal Grande F."/>
            <person name="Keller J."/>
        </authorList>
    </citation>
    <scope>NUCLEOTIDE SEQUENCE [LARGE SCALE GENOMIC DNA]</scope>
    <source>
        <strain evidence="1 2">SAG 216-7</strain>
    </source>
</reference>
<protein>
    <submittedName>
        <fullName evidence="1">Uncharacterized protein</fullName>
    </submittedName>
</protein>
<accession>A0ABR2Z1W4</accession>
<organism evidence="1 2">
    <name type="scientific">Coccomyxa subellipsoidea</name>
    <dbReference type="NCBI Taxonomy" id="248742"/>
    <lineage>
        <taxon>Eukaryota</taxon>
        <taxon>Viridiplantae</taxon>
        <taxon>Chlorophyta</taxon>
        <taxon>core chlorophytes</taxon>
        <taxon>Trebouxiophyceae</taxon>
        <taxon>Trebouxiophyceae incertae sedis</taxon>
        <taxon>Coccomyxaceae</taxon>
        <taxon>Coccomyxa</taxon>
    </lineage>
</organism>
<name>A0ABR2Z1W4_9CHLO</name>